<keyword evidence="5" id="KW-0732">Signal</keyword>
<comment type="caution">
    <text evidence="7">The sequence shown here is derived from an EMBL/GenBank/DDBJ whole genome shotgun (WGS) entry which is preliminary data.</text>
</comment>
<dbReference type="SUPFAM" id="SSF103088">
    <property type="entry name" value="OmpA-like"/>
    <property type="match status" value="1"/>
</dbReference>
<sequence>MLRKLLVVLATTLLVAACSSEPPPPPPPPPPVAAPQSFMVFFDWDRSNLSQQAVQTIGQAAAAFKSRGSARVTATGHTDTSGPESYNMALSLRRANAVKNELVRQGVPADAIAVVGKGESAPLVPTGDGVREPQNRRVEIVMDGAQVSTMTVFQDPRSYCKALSDKWRQYRTSQIDTPEAAAIAKCEAGDYQAGIPTLENSLIANNIPLPAPGYRWPGRPIGPS</sequence>
<dbReference type="Proteomes" id="UP000321058">
    <property type="component" value="Unassembled WGS sequence"/>
</dbReference>
<dbReference type="PANTHER" id="PTHR30329">
    <property type="entry name" value="STATOR ELEMENT OF FLAGELLAR MOTOR COMPLEX"/>
    <property type="match status" value="1"/>
</dbReference>
<dbReference type="PRINTS" id="PR01021">
    <property type="entry name" value="OMPADOMAIN"/>
</dbReference>
<dbReference type="PROSITE" id="PS51123">
    <property type="entry name" value="OMPA_2"/>
    <property type="match status" value="1"/>
</dbReference>
<dbReference type="AlphaFoldDB" id="A0A512NFH6"/>
<evidence type="ECO:0000256" key="5">
    <source>
        <dbReference type="SAM" id="SignalP"/>
    </source>
</evidence>
<evidence type="ECO:0000256" key="3">
    <source>
        <dbReference type="ARBA" id="ARBA00023237"/>
    </source>
</evidence>
<evidence type="ECO:0000313" key="8">
    <source>
        <dbReference type="Proteomes" id="UP000321058"/>
    </source>
</evidence>
<organism evidence="7 8">
    <name type="scientific">Reyranella soli</name>
    <dbReference type="NCBI Taxonomy" id="1230389"/>
    <lineage>
        <taxon>Bacteria</taxon>
        <taxon>Pseudomonadati</taxon>
        <taxon>Pseudomonadota</taxon>
        <taxon>Alphaproteobacteria</taxon>
        <taxon>Hyphomicrobiales</taxon>
        <taxon>Reyranellaceae</taxon>
        <taxon>Reyranella</taxon>
    </lineage>
</organism>
<dbReference type="GO" id="GO:0009279">
    <property type="term" value="C:cell outer membrane"/>
    <property type="evidence" value="ECO:0007669"/>
    <property type="project" value="UniProtKB-SubCell"/>
</dbReference>
<dbReference type="CDD" id="cd07185">
    <property type="entry name" value="OmpA_C-like"/>
    <property type="match status" value="1"/>
</dbReference>
<dbReference type="InterPro" id="IPR006664">
    <property type="entry name" value="OMP_bac"/>
</dbReference>
<proteinExistence type="predicted"/>
<evidence type="ECO:0000256" key="4">
    <source>
        <dbReference type="PROSITE-ProRule" id="PRU00473"/>
    </source>
</evidence>
<reference evidence="7 8" key="1">
    <citation type="submission" date="2019-07" db="EMBL/GenBank/DDBJ databases">
        <title>Whole genome shotgun sequence of Reyranella soli NBRC 108950.</title>
        <authorList>
            <person name="Hosoyama A."/>
            <person name="Uohara A."/>
            <person name="Ohji S."/>
            <person name="Ichikawa N."/>
        </authorList>
    </citation>
    <scope>NUCLEOTIDE SEQUENCE [LARGE SCALE GENOMIC DNA]</scope>
    <source>
        <strain evidence="7 8">NBRC 108950</strain>
    </source>
</reference>
<gene>
    <name evidence="7" type="ORF">RSO01_48690</name>
</gene>
<evidence type="ECO:0000256" key="2">
    <source>
        <dbReference type="ARBA" id="ARBA00023136"/>
    </source>
</evidence>
<protein>
    <recommendedName>
        <fullName evidence="6">OmpA-like domain-containing protein</fullName>
    </recommendedName>
</protein>
<keyword evidence="3" id="KW-0998">Cell outer membrane</keyword>
<name>A0A512NFH6_9HYPH</name>
<accession>A0A512NFH6</accession>
<dbReference type="InterPro" id="IPR050330">
    <property type="entry name" value="Bact_OuterMem_StrucFunc"/>
</dbReference>
<comment type="subcellular location">
    <subcellularLocation>
        <location evidence="1">Cell outer membrane</location>
    </subcellularLocation>
</comment>
<evidence type="ECO:0000313" key="7">
    <source>
        <dbReference type="EMBL" id="GEP57703.1"/>
    </source>
</evidence>
<dbReference type="OrthoDB" id="189250at2"/>
<keyword evidence="2 4" id="KW-0472">Membrane</keyword>
<dbReference type="PANTHER" id="PTHR30329:SF21">
    <property type="entry name" value="LIPOPROTEIN YIAD-RELATED"/>
    <property type="match status" value="1"/>
</dbReference>
<dbReference type="EMBL" id="BKAJ01000085">
    <property type="protein sequence ID" value="GEP57703.1"/>
    <property type="molecule type" value="Genomic_DNA"/>
</dbReference>
<dbReference type="InterPro" id="IPR036737">
    <property type="entry name" value="OmpA-like_sf"/>
</dbReference>
<dbReference type="InterPro" id="IPR006665">
    <property type="entry name" value="OmpA-like"/>
</dbReference>
<feature type="domain" description="OmpA-like" evidence="6">
    <location>
        <begin position="29"/>
        <end position="146"/>
    </location>
</feature>
<evidence type="ECO:0000256" key="1">
    <source>
        <dbReference type="ARBA" id="ARBA00004442"/>
    </source>
</evidence>
<dbReference type="PROSITE" id="PS51257">
    <property type="entry name" value="PROKAR_LIPOPROTEIN"/>
    <property type="match status" value="1"/>
</dbReference>
<dbReference type="RefSeq" id="WP_147152248.1">
    <property type="nucleotide sequence ID" value="NZ_BKAJ01000085.1"/>
</dbReference>
<dbReference type="Pfam" id="PF00691">
    <property type="entry name" value="OmpA"/>
    <property type="match status" value="1"/>
</dbReference>
<feature type="signal peptide" evidence="5">
    <location>
        <begin position="1"/>
        <end position="20"/>
    </location>
</feature>
<feature type="chain" id="PRO_5021952106" description="OmpA-like domain-containing protein" evidence="5">
    <location>
        <begin position="21"/>
        <end position="224"/>
    </location>
</feature>
<dbReference type="Gene3D" id="3.30.1330.60">
    <property type="entry name" value="OmpA-like domain"/>
    <property type="match status" value="1"/>
</dbReference>
<evidence type="ECO:0000259" key="6">
    <source>
        <dbReference type="PROSITE" id="PS51123"/>
    </source>
</evidence>
<keyword evidence="8" id="KW-1185">Reference proteome</keyword>